<dbReference type="AlphaFoldDB" id="A0A448XM99"/>
<organism evidence="2 3">
    <name type="scientific">Protopolystoma xenopodis</name>
    <dbReference type="NCBI Taxonomy" id="117903"/>
    <lineage>
        <taxon>Eukaryota</taxon>
        <taxon>Metazoa</taxon>
        <taxon>Spiralia</taxon>
        <taxon>Lophotrochozoa</taxon>
        <taxon>Platyhelminthes</taxon>
        <taxon>Monogenea</taxon>
        <taxon>Polyopisthocotylea</taxon>
        <taxon>Polystomatidea</taxon>
        <taxon>Polystomatidae</taxon>
        <taxon>Protopolystoma</taxon>
    </lineage>
</organism>
<evidence type="ECO:0000313" key="3">
    <source>
        <dbReference type="Proteomes" id="UP000784294"/>
    </source>
</evidence>
<feature type="compositionally biased region" description="Polar residues" evidence="1">
    <location>
        <begin position="81"/>
        <end position="104"/>
    </location>
</feature>
<dbReference type="EMBL" id="CAAALY010263486">
    <property type="protein sequence ID" value="VEL40052.1"/>
    <property type="molecule type" value="Genomic_DNA"/>
</dbReference>
<gene>
    <name evidence="2" type="ORF">PXEA_LOCUS33492</name>
</gene>
<keyword evidence="3" id="KW-1185">Reference proteome</keyword>
<name>A0A448XM99_9PLAT</name>
<feature type="region of interest" description="Disordered" evidence="1">
    <location>
        <begin position="81"/>
        <end position="114"/>
    </location>
</feature>
<protein>
    <submittedName>
        <fullName evidence="2">Uncharacterized protein</fullName>
    </submittedName>
</protein>
<evidence type="ECO:0000256" key="1">
    <source>
        <dbReference type="SAM" id="MobiDB-lite"/>
    </source>
</evidence>
<reference evidence="2" key="1">
    <citation type="submission" date="2018-11" db="EMBL/GenBank/DDBJ databases">
        <authorList>
            <consortium name="Pathogen Informatics"/>
        </authorList>
    </citation>
    <scope>NUCLEOTIDE SEQUENCE</scope>
</reference>
<proteinExistence type="predicted"/>
<accession>A0A448XM99</accession>
<sequence length="140" mass="14939">MHSGTGSSWPNKAPLESNHVEPASPQQSVCTPPPADPSIQGQDTIVLWVPMQTTAAAPMATPMPKMSSFFELEAVKASQINATTTSRTEQETVASTTQSQNVISSPKVPLVPQSQKDKCDLYNLEGSSQCPRSKVQQAGE</sequence>
<comment type="caution">
    <text evidence="2">The sequence shown here is derived from an EMBL/GenBank/DDBJ whole genome shotgun (WGS) entry which is preliminary data.</text>
</comment>
<feature type="compositionally biased region" description="Polar residues" evidence="1">
    <location>
        <begin position="1"/>
        <end position="10"/>
    </location>
</feature>
<feature type="region of interest" description="Disordered" evidence="1">
    <location>
        <begin position="1"/>
        <end position="44"/>
    </location>
</feature>
<dbReference type="Proteomes" id="UP000784294">
    <property type="component" value="Unassembled WGS sequence"/>
</dbReference>
<evidence type="ECO:0000313" key="2">
    <source>
        <dbReference type="EMBL" id="VEL40052.1"/>
    </source>
</evidence>